<feature type="domain" description="Ketoreductase" evidence="4">
    <location>
        <begin position="2"/>
        <end position="183"/>
    </location>
</feature>
<gene>
    <name evidence="5" type="ORF">E6C64_04740</name>
</gene>
<keyword evidence="6" id="KW-1185">Reference proteome</keyword>
<name>A0A4S4FP72_9MICO</name>
<protein>
    <submittedName>
        <fullName evidence="5">SDR family NAD(P)-dependent oxidoreductase</fullName>
    </submittedName>
</protein>
<sequence>MRTALVTGGTSGIGLAFARALAARGHHLVLVARDADRLEEIAAGLRTEVRSVEVLRADLADRADVQLVVDRLSDPDRPIDVLVNNAGFGVHWSLVSDELETWDRAYEVMVRSVLVLAGAAARAMKPRGFGTIINVSSVAGYITMGAYSSIKAWVTSYSESLSNELKGTGITVTALLPGWVRTEFHGRARIKSSSIPSALWLDSEPLVDACLRDVDRGRVLSIPTIRFQVLTWLLRHLPRKLVRSVSRAISSSRRDSLNQ</sequence>
<dbReference type="Proteomes" id="UP000309133">
    <property type="component" value="Unassembled WGS sequence"/>
</dbReference>
<dbReference type="PRINTS" id="PR00080">
    <property type="entry name" value="SDRFAMILY"/>
</dbReference>
<evidence type="ECO:0000256" key="2">
    <source>
        <dbReference type="ARBA" id="ARBA00023002"/>
    </source>
</evidence>
<evidence type="ECO:0000259" key="4">
    <source>
        <dbReference type="SMART" id="SM00822"/>
    </source>
</evidence>
<keyword evidence="2" id="KW-0560">Oxidoreductase</keyword>
<dbReference type="GO" id="GO:0016491">
    <property type="term" value="F:oxidoreductase activity"/>
    <property type="evidence" value="ECO:0007669"/>
    <property type="project" value="UniProtKB-KW"/>
</dbReference>
<reference evidence="5 6" key="1">
    <citation type="submission" date="2019-04" db="EMBL/GenBank/DDBJ databases">
        <authorList>
            <person name="Jiang L."/>
        </authorList>
    </citation>
    <scope>NUCLEOTIDE SEQUENCE [LARGE SCALE GENOMIC DNA]</scope>
    <source>
        <strain evidence="5 6">YIM 131853</strain>
    </source>
</reference>
<evidence type="ECO:0000256" key="1">
    <source>
        <dbReference type="ARBA" id="ARBA00006484"/>
    </source>
</evidence>
<dbReference type="PRINTS" id="PR00081">
    <property type="entry name" value="GDHRDH"/>
</dbReference>
<dbReference type="InterPro" id="IPR057326">
    <property type="entry name" value="KR_dom"/>
</dbReference>
<dbReference type="PANTHER" id="PTHR44196:SF2">
    <property type="entry name" value="SHORT-CHAIN DEHYDROGENASE-RELATED"/>
    <property type="match status" value="1"/>
</dbReference>
<evidence type="ECO:0000256" key="3">
    <source>
        <dbReference type="RuleBase" id="RU000363"/>
    </source>
</evidence>
<dbReference type="GO" id="GO:0016020">
    <property type="term" value="C:membrane"/>
    <property type="evidence" value="ECO:0007669"/>
    <property type="project" value="TreeGrafter"/>
</dbReference>
<comment type="caution">
    <text evidence="5">The sequence shown here is derived from an EMBL/GenBank/DDBJ whole genome shotgun (WGS) entry which is preliminary data.</text>
</comment>
<dbReference type="OrthoDB" id="9797538at2"/>
<dbReference type="SMART" id="SM00822">
    <property type="entry name" value="PKS_KR"/>
    <property type="match status" value="1"/>
</dbReference>
<dbReference type="SUPFAM" id="SSF51735">
    <property type="entry name" value="NAD(P)-binding Rossmann-fold domains"/>
    <property type="match status" value="1"/>
</dbReference>
<organism evidence="5 6">
    <name type="scientific">Naasia lichenicola</name>
    <dbReference type="NCBI Taxonomy" id="2565933"/>
    <lineage>
        <taxon>Bacteria</taxon>
        <taxon>Bacillati</taxon>
        <taxon>Actinomycetota</taxon>
        <taxon>Actinomycetes</taxon>
        <taxon>Micrococcales</taxon>
        <taxon>Microbacteriaceae</taxon>
        <taxon>Naasia</taxon>
    </lineage>
</organism>
<dbReference type="InterPro" id="IPR036291">
    <property type="entry name" value="NAD(P)-bd_dom_sf"/>
</dbReference>
<dbReference type="PANTHER" id="PTHR44196">
    <property type="entry name" value="DEHYDROGENASE/REDUCTASE SDR FAMILY MEMBER 7B"/>
    <property type="match status" value="1"/>
</dbReference>
<evidence type="ECO:0000313" key="5">
    <source>
        <dbReference type="EMBL" id="THG32329.1"/>
    </source>
</evidence>
<dbReference type="AlphaFoldDB" id="A0A4S4FP72"/>
<dbReference type="Gene3D" id="3.40.50.720">
    <property type="entry name" value="NAD(P)-binding Rossmann-like Domain"/>
    <property type="match status" value="1"/>
</dbReference>
<dbReference type="InterPro" id="IPR002347">
    <property type="entry name" value="SDR_fam"/>
</dbReference>
<proteinExistence type="inferred from homology"/>
<accession>A0A4S4FP72</accession>
<dbReference type="PIRSF" id="PIRSF000126">
    <property type="entry name" value="11-beta-HSD1"/>
    <property type="match status" value="1"/>
</dbReference>
<dbReference type="Pfam" id="PF00106">
    <property type="entry name" value="adh_short"/>
    <property type="match status" value="1"/>
</dbReference>
<comment type="similarity">
    <text evidence="1 3">Belongs to the short-chain dehydrogenases/reductases (SDR) family.</text>
</comment>
<dbReference type="RefSeq" id="WP_136426494.1">
    <property type="nucleotide sequence ID" value="NZ_SSSM01000002.1"/>
</dbReference>
<evidence type="ECO:0000313" key="6">
    <source>
        <dbReference type="Proteomes" id="UP000309133"/>
    </source>
</evidence>
<dbReference type="EMBL" id="SSSM01000002">
    <property type="protein sequence ID" value="THG32329.1"/>
    <property type="molecule type" value="Genomic_DNA"/>
</dbReference>
<dbReference type="CDD" id="cd05233">
    <property type="entry name" value="SDR_c"/>
    <property type="match status" value="1"/>
</dbReference>